<dbReference type="EMBL" id="JAROCY010000047">
    <property type="protein sequence ID" value="MDF8335830.1"/>
    <property type="molecule type" value="Genomic_DNA"/>
</dbReference>
<keyword evidence="2" id="KW-1185">Reference proteome</keyword>
<protein>
    <recommendedName>
        <fullName evidence="3">DUF4375 domain-containing protein</fullName>
    </recommendedName>
</protein>
<gene>
    <name evidence="1" type="ORF">POM99_21735</name>
</gene>
<proteinExistence type="predicted"/>
<accession>A0ABT6CPH7</accession>
<comment type="caution">
    <text evidence="1">The sequence shown here is derived from an EMBL/GenBank/DDBJ whole genome shotgun (WGS) entry which is preliminary data.</text>
</comment>
<reference evidence="1 2" key="1">
    <citation type="submission" date="2023-03" db="EMBL/GenBank/DDBJ databases">
        <title>Novosphingobium cyanobacteriorum sp. nov., isolated from a eutrophic reservoir during the Microcystis bloom period.</title>
        <authorList>
            <person name="Kang M."/>
            <person name="Le V."/>
            <person name="Ko S.-R."/>
            <person name="Lee S.-A."/>
            <person name="Ahn C.-Y."/>
        </authorList>
    </citation>
    <scope>NUCLEOTIDE SEQUENCE [LARGE SCALE GENOMIC DNA]</scope>
    <source>
        <strain evidence="1 2">HBC54</strain>
    </source>
</reference>
<evidence type="ECO:0008006" key="3">
    <source>
        <dbReference type="Google" id="ProtNLM"/>
    </source>
</evidence>
<organism evidence="1 2">
    <name type="scientific">Novosphingobium cyanobacteriorum</name>
    <dbReference type="NCBI Taxonomy" id="3024215"/>
    <lineage>
        <taxon>Bacteria</taxon>
        <taxon>Pseudomonadati</taxon>
        <taxon>Pseudomonadota</taxon>
        <taxon>Alphaproteobacteria</taxon>
        <taxon>Sphingomonadales</taxon>
        <taxon>Sphingomonadaceae</taxon>
        <taxon>Novosphingobium</taxon>
    </lineage>
</organism>
<dbReference type="Proteomes" id="UP001222770">
    <property type="component" value="Unassembled WGS sequence"/>
</dbReference>
<evidence type="ECO:0000313" key="2">
    <source>
        <dbReference type="Proteomes" id="UP001222770"/>
    </source>
</evidence>
<name>A0ABT6CPH7_9SPHN</name>
<dbReference type="RefSeq" id="WP_277280851.1">
    <property type="nucleotide sequence ID" value="NZ_JAROCY010000047.1"/>
</dbReference>
<sequence>MITFTVRSDAELRAKPAVVTARQLAAFRAFARQHGQLVGVYDDDDFGYLAYGFEARVFPWSWATIAGLFGDSEAVIAVVEEAQFEGLNVRFWKDEESASIMMGVSTTPDGTTEMQLSNANAYALLAAIGAQRDATGEIDLADLTSAITDPATRRYLEREGMDTYLGQLDAMASQRSRNGKRLVWA</sequence>
<evidence type="ECO:0000313" key="1">
    <source>
        <dbReference type="EMBL" id="MDF8335830.1"/>
    </source>
</evidence>